<comment type="caution">
    <text evidence="3">The sequence shown here is derived from an EMBL/GenBank/DDBJ whole genome shotgun (WGS) entry which is preliminary data.</text>
</comment>
<evidence type="ECO:0000256" key="2">
    <source>
        <dbReference type="SAM" id="MobiDB-lite"/>
    </source>
</evidence>
<feature type="region of interest" description="Disordered" evidence="2">
    <location>
        <begin position="22"/>
        <end position="49"/>
    </location>
</feature>
<dbReference type="PANTHER" id="PTHR43303">
    <property type="entry name" value="NADPH DEHYDROGENASE C23G7.10C-RELATED"/>
    <property type="match status" value="1"/>
</dbReference>
<keyword evidence="4" id="KW-1185">Reference proteome</keyword>
<accession>A0ABR1HPI6</accession>
<feature type="compositionally biased region" description="Polar residues" evidence="2">
    <location>
        <begin position="25"/>
        <end position="38"/>
    </location>
</feature>
<protein>
    <submittedName>
        <fullName evidence="3">NADH-dependent flavin oxidoreductase</fullName>
        <ecNumber evidence="3">1.3.1.42</ecNumber>
    </submittedName>
</protein>
<gene>
    <name evidence="3" type="primary">OYE32_5</name>
    <name evidence="3" type="ORF">QQZ08_009251</name>
</gene>
<dbReference type="InterPro" id="IPR013785">
    <property type="entry name" value="Aldolase_TIM"/>
</dbReference>
<sequence length="175" mass="18939">MAADSMQRLTDLVQGECYNEKALASKTTQTPKSETPSNAGAEGKPGPGLFHSPWHITHYGWLAQRGRSHHTGGLGHVPYSKKHVDFAHGQNCLIGIQLAHAGRKASTLAPWLNPGGTASEEAGGWPEDIIGPTGERHNDSYANPRAMILAEIEGIKQDFVMEARRAVRDAALELR</sequence>
<dbReference type="EMBL" id="JAZAVK010000102">
    <property type="protein sequence ID" value="KAK7423084.1"/>
    <property type="molecule type" value="Genomic_DNA"/>
</dbReference>
<dbReference type="Gene3D" id="3.20.20.70">
    <property type="entry name" value="Aldolase class I"/>
    <property type="match status" value="1"/>
</dbReference>
<dbReference type="PANTHER" id="PTHR43303:SF4">
    <property type="entry name" value="NADPH DEHYDROGENASE C23G7.10C-RELATED"/>
    <property type="match status" value="1"/>
</dbReference>
<evidence type="ECO:0000256" key="1">
    <source>
        <dbReference type="ARBA" id="ARBA00001917"/>
    </source>
</evidence>
<comment type="cofactor">
    <cofactor evidence="1">
        <name>FMN</name>
        <dbReference type="ChEBI" id="CHEBI:58210"/>
    </cofactor>
</comment>
<keyword evidence="3" id="KW-0560">Oxidoreductase</keyword>
<proteinExistence type="predicted"/>
<dbReference type="SUPFAM" id="SSF51395">
    <property type="entry name" value="FMN-linked oxidoreductases"/>
    <property type="match status" value="1"/>
</dbReference>
<dbReference type="GO" id="GO:0016629">
    <property type="term" value="F:12-oxophytodienoate reductase activity"/>
    <property type="evidence" value="ECO:0007669"/>
    <property type="project" value="UniProtKB-EC"/>
</dbReference>
<name>A0ABR1HPI6_9HYPO</name>
<evidence type="ECO:0000313" key="3">
    <source>
        <dbReference type="EMBL" id="KAK7423084.1"/>
    </source>
</evidence>
<reference evidence="3 4" key="1">
    <citation type="journal article" date="2025" name="Microbiol. Resour. Announc.">
        <title>Draft genome sequences for Neonectria magnoliae and Neonectria punicea, canker pathogens of Liriodendron tulipifera and Acer saccharum in West Virginia.</title>
        <authorList>
            <person name="Petronek H.M."/>
            <person name="Kasson M.T."/>
            <person name="Metheny A.M."/>
            <person name="Stauder C.M."/>
            <person name="Lovett B."/>
            <person name="Lynch S.C."/>
            <person name="Garnas J.R."/>
            <person name="Kasson L.R."/>
            <person name="Stajich J.E."/>
        </authorList>
    </citation>
    <scope>NUCLEOTIDE SEQUENCE [LARGE SCALE GENOMIC DNA]</scope>
    <source>
        <strain evidence="3 4">NRRL 64651</strain>
    </source>
</reference>
<evidence type="ECO:0000313" key="4">
    <source>
        <dbReference type="Proteomes" id="UP001498421"/>
    </source>
</evidence>
<dbReference type="Proteomes" id="UP001498421">
    <property type="component" value="Unassembled WGS sequence"/>
</dbReference>
<dbReference type="EC" id="1.3.1.42" evidence="3"/>
<organism evidence="3 4">
    <name type="scientific">Neonectria magnoliae</name>
    <dbReference type="NCBI Taxonomy" id="2732573"/>
    <lineage>
        <taxon>Eukaryota</taxon>
        <taxon>Fungi</taxon>
        <taxon>Dikarya</taxon>
        <taxon>Ascomycota</taxon>
        <taxon>Pezizomycotina</taxon>
        <taxon>Sordariomycetes</taxon>
        <taxon>Hypocreomycetidae</taxon>
        <taxon>Hypocreales</taxon>
        <taxon>Nectriaceae</taxon>
        <taxon>Neonectria</taxon>
    </lineage>
</organism>
<dbReference type="InterPro" id="IPR044152">
    <property type="entry name" value="YqjM-like"/>
</dbReference>